<accession>A0ABT4DAY1</accession>
<dbReference type="Proteomes" id="UP001144612">
    <property type="component" value="Unassembled WGS sequence"/>
</dbReference>
<feature type="transmembrane region" description="Helical" evidence="1">
    <location>
        <begin position="119"/>
        <end position="143"/>
    </location>
</feature>
<dbReference type="PANTHER" id="PTHR36434:SF1">
    <property type="entry name" value="MEMBRANE PROTEASE YUGP-RELATED"/>
    <property type="match status" value="1"/>
</dbReference>
<keyword evidence="1" id="KW-0472">Membrane</keyword>
<dbReference type="PANTHER" id="PTHR36434">
    <property type="entry name" value="MEMBRANE PROTEASE YUGP-RELATED"/>
    <property type="match status" value="1"/>
</dbReference>
<evidence type="ECO:0000256" key="1">
    <source>
        <dbReference type="SAM" id="Phobius"/>
    </source>
</evidence>
<keyword evidence="1" id="KW-0812">Transmembrane</keyword>
<dbReference type="EMBL" id="JAPQFJ010000013">
    <property type="protein sequence ID" value="MCY6959471.1"/>
    <property type="molecule type" value="Genomic_DNA"/>
</dbReference>
<reference evidence="2" key="1">
    <citation type="submission" date="2022-12" db="EMBL/GenBank/DDBJ databases">
        <title>Clostridium sp. nov., isolated from industrial wastewater.</title>
        <authorList>
            <person name="Jiayan W."/>
        </authorList>
    </citation>
    <scope>NUCLEOTIDE SEQUENCE</scope>
    <source>
        <strain evidence="2">ZC22-4</strain>
    </source>
</reference>
<evidence type="ECO:0000313" key="2">
    <source>
        <dbReference type="EMBL" id="MCY6959471.1"/>
    </source>
</evidence>
<proteinExistence type="predicted"/>
<dbReference type="Pfam" id="PF04298">
    <property type="entry name" value="Zn_peptidase_2"/>
    <property type="match status" value="1"/>
</dbReference>
<organism evidence="2 3">
    <name type="scientific">Clostridium brassicae</name>
    <dbReference type="NCBI Taxonomy" id="2999072"/>
    <lineage>
        <taxon>Bacteria</taxon>
        <taxon>Bacillati</taxon>
        <taxon>Bacillota</taxon>
        <taxon>Clostridia</taxon>
        <taxon>Eubacteriales</taxon>
        <taxon>Clostridiaceae</taxon>
        <taxon>Clostridium</taxon>
    </lineage>
</organism>
<sequence>MPIFDSTFIILIPAMLISLWAQMKVKSAFYKYSKVRSINGYTGAQVARMILDAEGLYDVPVQHIGGNLTDHYDPRARVMRLSEDVYGSTSIAAIGVAAHETGHAIQHQKEYAPLQIRGAIVPLVNFSSNASWVIFFLGFILGIPSLVNIGVYLFSAVVIFQLITLPVEFDASNRALKILSQRGILYGDEIKGAKSVLTAAAMTYVAAALMAISQLIRLLALSSRDE</sequence>
<comment type="caution">
    <text evidence="2">The sequence shown here is derived from an EMBL/GenBank/DDBJ whole genome shotgun (WGS) entry which is preliminary data.</text>
</comment>
<feature type="transmembrane region" description="Helical" evidence="1">
    <location>
        <begin position="6"/>
        <end position="23"/>
    </location>
</feature>
<keyword evidence="1" id="KW-1133">Transmembrane helix</keyword>
<evidence type="ECO:0000313" key="3">
    <source>
        <dbReference type="Proteomes" id="UP001144612"/>
    </source>
</evidence>
<name>A0ABT4DAY1_9CLOT</name>
<keyword evidence="3" id="KW-1185">Reference proteome</keyword>
<gene>
    <name evidence="2" type="ORF">OW729_12705</name>
</gene>
<dbReference type="RefSeq" id="WP_268061898.1">
    <property type="nucleotide sequence ID" value="NZ_JAPQFJ010000013.1"/>
</dbReference>
<feature type="transmembrane region" description="Helical" evidence="1">
    <location>
        <begin position="196"/>
        <end position="216"/>
    </location>
</feature>
<dbReference type="InterPro" id="IPR007395">
    <property type="entry name" value="Zn_peptidase_2"/>
</dbReference>
<protein>
    <submittedName>
        <fullName evidence="2">Zinc metallopeptidase</fullName>
    </submittedName>
</protein>